<reference evidence="1 2" key="1">
    <citation type="submission" date="2019-09" db="EMBL/GenBank/DDBJ databases">
        <title>Draft genome sequence of various Type strains from the CCUG.</title>
        <authorList>
            <person name="Pineiro-Iglesias B."/>
            <person name="Tunovic T."/>
            <person name="Unosson C."/>
            <person name="Inganas E."/>
            <person name="Ohlen M."/>
            <person name="Cardew S."/>
            <person name="Jensie-Markopoulos S."/>
            <person name="Salva-Serra F."/>
            <person name="Jaen-Luchoro D."/>
            <person name="Karlsson R."/>
            <person name="Svensson-Stadler L."/>
            <person name="Chun J."/>
            <person name="Moore E."/>
        </authorList>
    </citation>
    <scope>NUCLEOTIDE SEQUENCE [LARGE SCALE GENOMIC DNA]</scope>
    <source>
        <strain evidence="1 2">CCUG 32756T</strain>
    </source>
</reference>
<sequence>MQIDSVASIVYGRNRFLIKSFFDFYLKMANKKVNPDDRARLKNDWKEYVKLRGHCKVPFFENTTRHSNYLPTFENDPSLTQEFLHLAKAVEYYQKWRKSLSKEEIKKIYIANTKERHAYYANNSLEKIDELVESCETTTMQNNQILKQTLIEFHNAISHLHAVILYSGEANKTRAKNHFIRGALDSYKALIKDYYHLLSDESKKLEVDRIRKLRKMEYQNIGNDGNKKTIFDEYENIAQDILRLKNSK</sequence>
<dbReference type="RefSeq" id="WP_150336724.1">
    <property type="nucleotide sequence ID" value="NZ_JAERIX010000025.1"/>
</dbReference>
<proteinExistence type="predicted"/>
<protein>
    <submittedName>
        <fullName evidence="1">Uncharacterized protein</fullName>
    </submittedName>
</protein>
<dbReference type="AlphaFoldDB" id="A0A5M9QTP0"/>
<organism evidence="1 2">
    <name type="scientific">Helicobacter canis</name>
    <dbReference type="NCBI Taxonomy" id="29419"/>
    <lineage>
        <taxon>Bacteria</taxon>
        <taxon>Pseudomonadati</taxon>
        <taxon>Campylobacterota</taxon>
        <taxon>Epsilonproteobacteria</taxon>
        <taxon>Campylobacterales</taxon>
        <taxon>Helicobacteraceae</taxon>
        <taxon>Helicobacter</taxon>
    </lineage>
</organism>
<accession>A0A5M9QTP0</accession>
<comment type="caution">
    <text evidence="1">The sequence shown here is derived from an EMBL/GenBank/DDBJ whole genome shotgun (WGS) entry which is preliminary data.</text>
</comment>
<dbReference type="EMBL" id="VXKE01000004">
    <property type="protein sequence ID" value="KAA8711152.1"/>
    <property type="molecule type" value="Genomic_DNA"/>
</dbReference>
<evidence type="ECO:0000313" key="1">
    <source>
        <dbReference type="EMBL" id="KAA8711152.1"/>
    </source>
</evidence>
<evidence type="ECO:0000313" key="2">
    <source>
        <dbReference type="Proteomes" id="UP000323707"/>
    </source>
</evidence>
<name>A0A5M9QTP0_9HELI</name>
<dbReference type="Proteomes" id="UP000323707">
    <property type="component" value="Unassembled WGS sequence"/>
</dbReference>
<gene>
    <name evidence="1" type="ORF">F4V45_01335</name>
</gene>